<proteinExistence type="inferred from homology"/>
<dbReference type="STRING" id="1070319.CAGGBEG34_180009"/>
<evidence type="ECO:0000256" key="5">
    <source>
        <dbReference type="ARBA" id="ARBA00022692"/>
    </source>
</evidence>
<keyword evidence="11" id="KW-1185">Reference proteome</keyword>
<evidence type="ECO:0000256" key="6">
    <source>
        <dbReference type="ARBA" id="ARBA00022989"/>
    </source>
</evidence>
<gene>
    <name evidence="10" type="primary">xcpS</name>
    <name evidence="10" type="ORF">CAGGBEG34_180009</name>
</gene>
<dbReference type="Pfam" id="PF00482">
    <property type="entry name" value="T2SSF"/>
    <property type="match status" value="2"/>
</dbReference>
<accession>G2J7G0</accession>
<dbReference type="InterPro" id="IPR003004">
    <property type="entry name" value="GspF/PilC"/>
</dbReference>
<name>G2J7G0_9BURK</name>
<dbReference type="GO" id="GO:0005886">
    <property type="term" value="C:plasma membrane"/>
    <property type="evidence" value="ECO:0007669"/>
    <property type="project" value="UniProtKB-SubCell"/>
</dbReference>
<feature type="transmembrane region" description="Helical" evidence="8">
    <location>
        <begin position="211"/>
        <end position="237"/>
    </location>
</feature>
<keyword evidence="4" id="KW-0997">Cell inner membrane</keyword>
<evidence type="ECO:0000256" key="2">
    <source>
        <dbReference type="ARBA" id="ARBA00005745"/>
    </source>
</evidence>
<dbReference type="PANTHER" id="PTHR30012:SF0">
    <property type="entry name" value="TYPE II SECRETION SYSTEM PROTEIN F-RELATED"/>
    <property type="match status" value="1"/>
</dbReference>
<comment type="subcellular location">
    <subcellularLocation>
        <location evidence="1">Cell inner membrane</location>
        <topology evidence="1">Multi-pass membrane protein</topology>
    </subcellularLocation>
</comment>
<feature type="domain" description="Type II secretion system protein GspF" evidence="9">
    <location>
        <begin position="272"/>
        <end position="394"/>
    </location>
</feature>
<evidence type="ECO:0000256" key="7">
    <source>
        <dbReference type="ARBA" id="ARBA00023136"/>
    </source>
</evidence>
<evidence type="ECO:0000259" key="9">
    <source>
        <dbReference type="Pfam" id="PF00482"/>
    </source>
</evidence>
<keyword evidence="6 8" id="KW-1133">Transmembrane helix</keyword>
<comment type="caution">
    <text evidence="10">The sequence shown here is derived from an EMBL/GenBank/DDBJ whole genome shotgun (WGS) entry which is preliminary data.</text>
</comment>
<dbReference type="InterPro" id="IPR018076">
    <property type="entry name" value="T2SS_GspF_dom"/>
</dbReference>
<keyword evidence="3" id="KW-1003">Cell membrane</keyword>
<dbReference type="AlphaFoldDB" id="G2J7G0"/>
<keyword evidence="5 8" id="KW-0812">Transmembrane</keyword>
<dbReference type="GO" id="GO:0015628">
    <property type="term" value="P:protein secretion by the type II secretion system"/>
    <property type="evidence" value="ECO:0007669"/>
    <property type="project" value="InterPro"/>
</dbReference>
<feature type="transmembrane region" description="Helical" evidence="8">
    <location>
        <begin position="168"/>
        <end position="191"/>
    </location>
</feature>
<dbReference type="InterPro" id="IPR042094">
    <property type="entry name" value="T2SS_GspF_sf"/>
</dbReference>
<dbReference type="RefSeq" id="WP_006681992.1">
    <property type="nucleotide sequence ID" value="NZ_CAFB01000034.1"/>
</dbReference>
<dbReference type="NCBIfam" id="TIGR02120">
    <property type="entry name" value="GspF"/>
    <property type="match status" value="1"/>
</dbReference>
<dbReference type="GO" id="GO:0015627">
    <property type="term" value="C:type II protein secretion system complex"/>
    <property type="evidence" value="ECO:0007669"/>
    <property type="project" value="InterPro"/>
</dbReference>
<dbReference type="InterPro" id="IPR011850">
    <property type="entry name" value="T2SS_GspF"/>
</dbReference>
<dbReference type="OrthoDB" id="9805682at2"/>
<feature type="domain" description="Type II secretion system protein GspF" evidence="9">
    <location>
        <begin position="69"/>
        <end position="192"/>
    </location>
</feature>
<feature type="transmembrane region" description="Helical" evidence="8">
    <location>
        <begin position="371"/>
        <end position="396"/>
    </location>
</feature>
<evidence type="ECO:0000256" key="4">
    <source>
        <dbReference type="ARBA" id="ARBA00022519"/>
    </source>
</evidence>
<evidence type="ECO:0000256" key="3">
    <source>
        <dbReference type="ARBA" id="ARBA00022475"/>
    </source>
</evidence>
<dbReference type="FunFam" id="1.20.81.30:FF:000001">
    <property type="entry name" value="Type II secretion system protein F"/>
    <property type="match status" value="2"/>
</dbReference>
<protein>
    <submittedName>
        <fullName evidence="10">General secretion pathway protein F</fullName>
    </submittedName>
</protein>
<keyword evidence="7 8" id="KW-0472">Membrane</keyword>
<evidence type="ECO:0000313" key="11">
    <source>
        <dbReference type="Proteomes" id="UP000054051"/>
    </source>
</evidence>
<dbReference type="PANTHER" id="PTHR30012">
    <property type="entry name" value="GENERAL SECRETION PATHWAY PROTEIN"/>
    <property type="match status" value="1"/>
</dbReference>
<evidence type="ECO:0000256" key="8">
    <source>
        <dbReference type="SAM" id="Phobius"/>
    </source>
</evidence>
<evidence type="ECO:0000313" key="10">
    <source>
        <dbReference type="EMBL" id="CCD28705.1"/>
    </source>
</evidence>
<comment type="similarity">
    <text evidence="2">Belongs to the GSP F family.</text>
</comment>
<dbReference type="Proteomes" id="UP000054051">
    <property type="component" value="Unassembled WGS sequence"/>
</dbReference>
<dbReference type="PRINTS" id="PR00812">
    <property type="entry name" value="BCTERIALGSPF"/>
</dbReference>
<dbReference type="EMBL" id="CAFB01000034">
    <property type="protein sequence ID" value="CCD28705.1"/>
    <property type="molecule type" value="Genomic_DNA"/>
</dbReference>
<reference evidence="10 11" key="1">
    <citation type="submission" date="2011-08" db="EMBL/GenBank/DDBJ databases">
        <title>The genome of the obligate endobacterium of an arbuscular mycorrhizal fungus reveals an interphylum network of nutritional interactions.</title>
        <authorList>
            <person name="Ghignone S."/>
            <person name="Salvioli A."/>
            <person name="Anca I."/>
            <person name="Lumini E."/>
            <person name="Ortu G."/>
            <person name="Petiti L."/>
            <person name="Cruveiller S."/>
            <person name="Bianciotto V."/>
            <person name="Piffanelli P."/>
            <person name="Lanfranco L."/>
            <person name="Bonfante P."/>
        </authorList>
    </citation>
    <scope>NUCLEOTIDE SEQUENCE [LARGE SCALE GENOMIC DNA]</scope>
    <source>
        <strain evidence="10 11">BEG34</strain>
    </source>
</reference>
<dbReference type="eggNOG" id="COG1459">
    <property type="taxonomic scope" value="Bacteria"/>
</dbReference>
<organism evidence="10 11">
    <name type="scientific">Candidatus Glomeribacter gigasporarum BEG34</name>
    <dbReference type="NCBI Taxonomy" id="1070319"/>
    <lineage>
        <taxon>Bacteria</taxon>
        <taxon>Pseudomonadati</taxon>
        <taxon>Pseudomonadota</taxon>
        <taxon>Betaproteobacteria</taxon>
        <taxon>Burkholderiales</taxon>
        <taxon>Burkholderiaceae</taxon>
        <taxon>Candidatus Glomeribacter</taxon>
    </lineage>
</organism>
<dbReference type="Gene3D" id="1.20.81.30">
    <property type="entry name" value="Type II secretion system (T2SS), domain F"/>
    <property type="match status" value="2"/>
</dbReference>
<evidence type="ECO:0000256" key="1">
    <source>
        <dbReference type="ARBA" id="ARBA00004429"/>
    </source>
</evidence>
<sequence>MPAFRFEANDIHGEIQRGLLEADSARAARSQLRAQNLIPLVIEPAAHRAARGAALTLQRRLSPREQALFIRQMASLLTAGLPVDEALGILCEQAERVYVRELIAALRAEVLSGQSLAGAFKAHPRDFPDIYRALVAAGEQTGKLGLVLARLADYIEARNALRQKIQLAFTYPIIVTVVALCIVSFLLSYVVPQVVNVFVNTKQSLPWLTVAMLALSGFVRKGWWVILIMVAMLAWLLRRLLRRPAPRLAFDRWLLGAPLAGKLVRGYNTVRFASTLAILSAAGVPILRALQAASETLSNTAMRRNIDDAIVRVREGAALSRALAGAQTFAPALVHLIRAGEATGNVTTMLERAAAGEAAELERRTLSLTSLLEPLLILAMGGVVLMIVLAVMMPIIELNQLVG</sequence>